<dbReference type="InterPro" id="IPR027417">
    <property type="entry name" value="P-loop_NTPase"/>
</dbReference>
<evidence type="ECO:0000313" key="11">
    <source>
        <dbReference type="EMBL" id="KAF6174679.1"/>
    </source>
</evidence>
<protein>
    <recommendedName>
        <fullName evidence="10">Kinesin motor domain-containing protein</fullName>
    </recommendedName>
</protein>
<dbReference type="PRINTS" id="PR00380">
    <property type="entry name" value="KINESINHEAVY"/>
</dbReference>
<organism evidence="11 12">
    <name type="scientific">Kingdonia uniflora</name>
    <dbReference type="NCBI Taxonomy" id="39325"/>
    <lineage>
        <taxon>Eukaryota</taxon>
        <taxon>Viridiplantae</taxon>
        <taxon>Streptophyta</taxon>
        <taxon>Embryophyta</taxon>
        <taxon>Tracheophyta</taxon>
        <taxon>Spermatophyta</taxon>
        <taxon>Magnoliopsida</taxon>
        <taxon>Ranunculales</taxon>
        <taxon>Circaeasteraceae</taxon>
        <taxon>Kingdonia</taxon>
    </lineage>
</organism>
<dbReference type="GO" id="GO:0008017">
    <property type="term" value="F:microtubule binding"/>
    <property type="evidence" value="ECO:0007669"/>
    <property type="project" value="InterPro"/>
</dbReference>
<name>A0A7J7P5G0_9MAGN</name>
<dbReference type="PROSITE" id="PS00411">
    <property type="entry name" value="KINESIN_MOTOR_1"/>
    <property type="match status" value="1"/>
</dbReference>
<dbReference type="InterPro" id="IPR027640">
    <property type="entry name" value="Kinesin-like_fam"/>
</dbReference>
<dbReference type="EMBL" id="JACGCM010000250">
    <property type="protein sequence ID" value="KAF6174679.1"/>
    <property type="molecule type" value="Genomic_DNA"/>
</dbReference>
<keyword evidence="3" id="KW-0493">Microtubule</keyword>
<evidence type="ECO:0000256" key="9">
    <source>
        <dbReference type="SAM" id="MobiDB-lite"/>
    </source>
</evidence>
<dbReference type="PANTHER" id="PTHR47971:SF8">
    <property type="entry name" value="KINESIN-LIKE PROTEIN"/>
    <property type="match status" value="1"/>
</dbReference>
<dbReference type="GO" id="GO:0003777">
    <property type="term" value="F:microtubule motor activity"/>
    <property type="evidence" value="ECO:0007669"/>
    <property type="project" value="InterPro"/>
</dbReference>
<keyword evidence="4" id="KW-0547">Nucleotide-binding</keyword>
<keyword evidence="7" id="KW-0206">Cytoskeleton</keyword>
<evidence type="ECO:0000256" key="8">
    <source>
        <dbReference type="PROSITE-ProRule" id="PRU00283"/>
    </source>
</evidence>
<feature type="domain" description="Kinesin motor" evidence="10">
    <location>
        <begin position="141"/>
        <end position="238"/>
    </location>
</feature>
<dbReference type="InterPro" id="IPR019821">
    <property type="entry name" value="Kinesin_motor_CS"/>
</dbReference>
<keyword evidence="2" id="KW-0963">Cytoplasm</keyword>
<gene>
    <name evidence="11" type="ORF">GIB67_008734</name>
</gene>
<evidence type="ECO:0000256" key="4">
    <source>
        <dbReference type="ARBA" id="ARBA00022741"/>
    </source>
</evidence>
<comment type="caution">
    <text evidence="11">The sequence shown here is derived from an EMBL/GenBank/DDBJ whole genome shotgun (WGS) entry which is preliminary data.</text>
</comment>
<dbReference type="OrthoDB" id="3176171at2759"/>
<comment type="caution">
    <text evidence="8">Lacks conserved residue(s) required for the propagation of feature annotation.</text>
</comment>
<dbReference type="Proteomes" id="UP000541444">
    <property type="component" value="Unassembled WGS sequence"/>
</dbReference>
<feature type="region of interest" description="Disordered" evidence="9">
    <location>
        <begin position="218"/>
        <end position="238"/>
    </location>
</feature>
<evidence type="ECO:0000313" key="12">
    <source>
        <dbReference type="Proteomes" id="UP000541444"/>
    </source>
</evidence>
<reference evidence="11 12" key="1">
    <citation type="journal article" date="2020" name="IScience">
        <title>Genome Sequencing of the Endangered Kingdonia uniflora (Circaeasteraceae, Ranunculales) Reveals Potential Mechanisms of Evolutionary Specialization.</title>
        <authorList>
            <person name="Sun Y."/>
            <person name="Deng T."/>
            <person name="Zhang A."/>
            <person name="Moore M.J."/>
            <person name="Landis J.B."/>
            <person name="Lin N."/>
            <person name="Zhang H."/>
            <person name="Zhang X."/>
            <person name="Huang J."/>
            <person name="Zhang X."/>
            <person name="Sun H."/>
            <person name="Wang H."/>
        </authorList>
    </citation>
    <scope>NUCLEOTIDE SEQUENCE [LARGE SCALE GENOMIC DNA]</scope>
    <source>
        <strain evidence="11">TB1705</strain>
        <tissue evidence="11">Leaf</tissue>
    </source>
</reference>
<keyword evidence="12" id="KW-1185">Reference proteome</keyword>
<dbReference type="PROSITE" id="PS50067">
    <property type="entry name" value="KINESIN_MOTOR_2"/>
    <property type="match status" value="1"/>
</dbReference>
<dbReference type="SUPFAM" id="SSF52540">
    <property type="entry name" value="P-loop containing nucleoside triphosphate hydrolases"/>
    <property type="match status" value="1"/>
</dbReference>
<evidence type="ECO:0000256" key="6">
    <source>
        <dbReference type="ARBA" id="ARBA00023175"/>
    </source>
</evidence>
<dbReference type="Pfam" id="PF00225">
    <property type="entry name" value="Kinesin"/>
    <property type="match status" value="1"/>
</dbReference>
<keyword evidence="6" id="KW-0505">Motor protein</keyword>
<dbReference type="AlphaFoldDB" id="A0A7J7P5G0"/>
<accession>A0A7J7P5G0</accession>
<dbReference type="GO" id="GO:0007019">
    <property type="term" value="P:microtubule depolymerization"/>
    <property type="evidence" value="ECO:0007669"/>
    <property type="project" value="TreeGrafter"/>
</dbReference>
<evidence type="ECO:0000256" key="5">
    <source>
        <dbReference type="ARBA" id="ARBA00022840"/>
    </source>
</evidence>
<evidence type="ECO:0000256" key="7">
    <source>
        <dbReference type="ARBA" id="ARBA00023212"/>
    </source>
</evidence>
<dbReference type="Gene3D" id="3.40.850.10">
    <property type="entry name" value="Kinesin motor domain"/>
    <property type="match status" value="2"/>
</dbReference>
<keyword evidence="5" id="KW-0067">ATP-binding</keyword>
<comment type="subcellular location">
    <subcellularLocation>
        <location evidence="1">Cytoplasm</location>
        <location evidence="1">Cytoskeleton</location>
    </subcellularLocation>
</comment>
<evidence type="ECO:0000256" key="2">
    <source>
        <dbReference type="ARBA" id="ARBA00022490"/>
    </source>
</evidence>
<evidence type="ECO:0000256" key="1">
    <source>
        <dbReference type="ARBA" id="ARBA00004245"/>
    </source>
</evidence>
<proteinExistence type="inferred from homology"/>
<dbReference type="GO" id="GO:0007018">
    <property type="term" value="P:microtubule-based movement"/>
    <property type="evidence" value="ECO:0007669"/>
    <property type="project" value="InterPro"/>
</dbReference>
<feature type="compositionally biased region" description="Basic and acidic residues" evidence="9">
    <location>
        <begin position="221"/>
        <end position="238"/>
    </location>
</feature>
<dbReference type="InterPro" id="IPR001752">
    <property type="entry name" value="Kinesin_motor_dom"/>
</dbReference>
<dbReference type="PANTHER" id="PTHR47971">
    <property type="entry name" value="KINESIN-RELATED PROTEIN 6"/>
    <property type="match status" value="1"/>
</dbReference>
<dbReference type="SMART" id="SM00129">
    <property type="entry name" value="KISc"/>
    <property type="match status" value="1"/>
</dbReference>
<dbReference type="GO" id="GO:0005874">
    <property type="term" value="C:microtubule"/>
    <property type="evidence" value="ECO:0007669"/>
    <property type="project" value="UniProtKB-KW"/>
</dbReference>
<comment type="similarity">
    <text evidence="8">Belongs to the TRAFAC class myosin-kinesin ATPase superfamily. Kinesin family.</text>
</comment>
<dbReference type="GO" id="GO:0005524">
    <property type="term" value="F:ATP binding"/>
    <property type="evidence" value="ECO:0007669"/>
    <property type="project" value="UniProtKB-KW"/>
</dbReference>
<dbReference type="InterPro" id="IPR036961">
    <property type="entry name" value="Kinesin_motor_dom_sf"/>
</dbReference>
<evidence type="ECO:0000259" key="10">
    <source>
        <dbReference type="PROSITE" id="PS50067"/>
    </source>
</evidence>
<sequence>MDDTELLSEHVLSDSFEPSPFMPALSKGISDNFDVVTSRQQREQVVERLPSNDKDNNSNLAKIKVVVRKRPLNKKELSRREEDIVNVYENAYLTIHELKLKVDLTAYVEKHEFCFDVVLDEHVFLQFFSVPKQLVSHMAKQEFEVVDVQIVKEYIEKRNAARSTGSIGANEEFSRSHVILQVVIKKHSEVKESKRHKDENESKAGKVVGKISFIDLAGSERGADSKDNDRQTQIEGQK</sequence>
<evidence type="ECO:0000256" key="3">
    <source>
        <dbReference type="ARBA" id="ARBA00022701"/>
    </source>
</evidence>